<feature type="transmembrane region" description="Helical" evidence="2">
    <location>
        <begin position="359"/>
        <end position="383"/>
    </location>
</feature>
<evidence type="ECO:0000313" key="4">
    <source>
        <dbReference type="Proteomes" id="UP001166286"/>
    </source>
</evidence>
<gene>
    <name evidence="3" type="ORF">JMJ35_000780</name>
</gene>
<comment type="caution">
    <text evidence="3">The sequence shown here is derived from an EMBL/GenBank/DDBJ whole genome shotgun (WGS) entry which is preliminary data.</text>
</comment>
<sequence length="594" mass="65585">MNPQSKIPLLPLILTSITRASAKPIPPSMHIPRTDDSSGLELVDLAFSIKMAETALAIFSVTLVIITYSVLIQRGSFMSTTAMYPQQSIERNLGSLLSLAWPRRSGEAPGREADVRRKDTKASLGSAGSFSLKMPSTQLFYLGRMDTDNSSGLVAKGWLECVAKPSRKDISTSYRPRVWVTSGSHLTKNVVQLLVWEWVSLWLIVIMVFATLLYNGFLTNELSPDSYPRLVVTLIYAISYFFHFWYVWTICMRFFTNVAAGAAWSLLERAKFAVCDSKRLQRHKEGTPFEFRGIDKASSEYVPLSFDAVFKHEVDLPRSLIDDTPSPGRARDPEADDPKEVSAALATLEKVQKHERETATAAALTALDLVIANAMVMMGVTLASGFSSWTARQLTNNTPNNFAVAQIGSLALLGSLSLGASTMFASAMHLTILSSSYETILSLKETKINGQAVDHYKKRQAFDAVLSFSRGTVPISRVSFCEILSTNNLRNSLGISFLGPAFALMPNRADHDRTSKETAFDISVRVGSGIGEDVESNRILFTTRKTDRHGRGKNGKNVEAINVCCIEENEARKSREKLGKSVVRVNEKRVAEEV</sequence>
<feature type="transmembrane region" description="Helical" evidence="2">
    <location>
        <begin position="226"/>
        <end position="248"/>
    </location>
</feature>
<accession>A0AA39V4W6</accession>
<protein>
    <submittedName>
        <fullName evidence="3">Uncharacterized protein</fullName>
    </submittedName>
</protein>
<keyword evidence="2" id="KW-0472">Membrane</keyword>
<dbReference type="EMBL" id="JAFEKC020000002">
    <property type="protein sequence ID" value="KAK0516177.1"/>
    <property type="molecule type" value="Genomic_DNA"/>
</dbReference>
<evidence type="ECO:0000256" key="2">
    <source>
        <dbReference type="SAM" id="Phobius"/>
    </source>
</evidence>
<keyword evidence="2" id="KW-0812">Transmembrane</keyword>
<keyword evidence="2" id="KW-1133">Transmembrane helix</keyword>
<feature type="transmembrane region" description="Helical" evidence="2">
    <location>
        <begin position="403"/>
        <end position="425"/>
    </location>
</feature>
<feature type="transmembrane region" description="Helical" evidence="2">
    <location>
        <begin position="193"/>
        <end position="214"/>
    </location>
</feature>
<reference evidence="3" key="1">
    <citation type="submission" date="2023-03" db="EMBL/GenBank/DDBJ databases">
        <title>Complete genome of Cladonia borealis.</title>
        <authorList>
            <person name="Park H."/>
        </authorList>
    </citation>
    <scope>NUCLEOTIDE SEQUENCE</scope>
    <source>
        <strain evidence="3">ANT050790</strain>
    </source>
</reference>
<evidence type="ECO:0000256" key="1">
    <source>
        <dbReference type="SAM" id="MobiDB-lite"/>
    </source>
</evidence>
<organism evidence="3 4">
    <name type="scientific">Cladonia borealis</name>
    <dbReference type="NCBI Taxonomy" id="184061"/>
    <lineage>
        <taxon>Eukaryota</taxon>
        <taxon>Fungi</taxon>
        <taxon>Dikarya</taxon>
        <taxon>Ascomycota</taxon>
        <taxon>Pezizomycotina</taxon>
        <taxon>Lecanoromycetes</taxon>
        <taxon>OSLEUM clade</taxon>
        <taxon>Lecanoromycetidae</taxon>
        <taxon>Lecanorales</taxon>
        <taxon>Lecanorineae</taxon>
        <taxon>Cladoniaceae</taxon>
        <taxon>Cladonia</taxon>
    </lineage>
</organism>
<keyword evidence="4" id="KW-1185">Reference proteome</keyword>
<name>A0AA39V4W6_9LECA</name>
<evidence type="ECO:0000313" key="3">
    <source>
        <dbReference type="EMBL" id="KAK0516177.1"/>
    </source>
</evidence>
<proteinExistence type="predicted"/>
<feature type="region of interest" description="Disordered" evidence="1">
    <location>
        <begin position="319"/>
        <end position="338"/>
    </location>
</feature>
<feature type="compositionally biased region" description="Basic and acidic residues" evidence="1">
    <location>
        <begin position="329"/>
        <end position="338"/>
    </location>
</feature>
<feature type="transmembrane region" description="Helical" evidence="2">
    <location>
        <begin position="46"/>
        <end position="71"/>
    </location>
</feature>
<dbReference type="AlphaFoldDB" id="A0AA39V4W6"/>
<dbReference type="Proteomes" id="UP001166286">
    <property type="component" value="Unassembled WGS sequence"/>
</dbReference>